<feature type="coiled-coil region" evidence="1">
    <location>
        <begin position="92"/>
        <end position="122"/>
    </location>
</feature>
<dbReference type="eggNOG" id="COG5421">
    <property type="taxonomic scope" value="Bacteria"/>
</dbReference>
<dbReference type="Pfam" id="PF01609">
    <property type="entry name" value="DDE_Tnp_1"/>
    <property type="match status" value="1"/>
</dbReference>
<accession>S3C9Y6</accession>
<keyword evidence="1" id="KW-0175">Coiled coil</keyword>
<name>S3C9Y6_9BURK</name>
<keyword evidence="4" id="KW-1185">Reference proteome</keyword>
<proteinExistence type="predicted"/>
<dbReference type="GO" id="GO:0006313">
    <property type="term" value="P:DNA transposition"/>
    <property type="evidence" value="ECO:0007669"/>
    <property type="project" value="InterPro"/>
</dbReference>
<dbReference type="PANTHER" id="PTHR34614">
    <property type="match status" value="1"/>
</dbReference>
<dbReference type="EMBL" id="ATCF01000038">
    <property type="protein sequence ID" value="EPD97534.1"/>
    <property type="molecule type" value="Genomic_DNA"/>
</dbReference>
<dbReference type="HOGENOM" id="CLU_031289_2_0_4"/>
<dbReference type="RefSeq" id="WP_016475338.1">
    <property type="nucleotide sequence ID" value="NZ_KE150482.1"/>
</dbReference>
<evidence type="ECO:0000313" key="4">
    <source>
        <dbReference type="Proteomes" id="UP000014400"/>
    </source>
</evidence>
<dbReference type="Proteomes" id="UP000014400">
    <property type="component" value="Unassembled WGS sequence"/>
</dbReference>
<evidence type="ECO:0000259" key="2">
    <source>
        <dbReference type="Pfam" id="PF01609"/>
    </source>
</evidence>
<organism evidence="3 4">
    <name type="scientific">Sutterella wadsworthensis HGA0223</name>
    <dbReference type="NCBI Taxonomy" id="1203554"/>
    <lineage>
        <taxon>Bacteria</taxon>
        <taxon>Pseudomonadati</taxon>
        <taxon>Pseudomonadota</taxon>
        <taxon>Betaproteobacteria</taxon>
        <taxon>Burkholderiales</taxon>
        <taxon>Sutterellaceae</taxon>
        <taxon>Sutterella</taxon>
    </lineage>
</organism>
<evidence type="ECO:0000313" key="3">
    <source>
        <dbReference type="EMBL" id="EPD97534.1"/>
    </source>
</evidence>
<dbReference type="AlphaFoldDB" id="S3C9Y6"/>
<dbReference type="PATRIC" id="fig|1203554.3.peg.2451"/>
<dbReference type="PANTHER" id="PTHR34614:SF2">
    <property type="entry name" value="TRANSPOSASE IS4-LIKE DOMAIN-CONTAINING PROTEIN"/>
    <property type="match status" value="1"/>
</dbReference>
<comment type="caution">
    <text evidence="3">The sequence shown here is derived from an EMBL/GenBank/DDBJ whole genome shotgun (WGS) entry which is preliminary data.</text>
</comment>
<gene>
    <name evidence="3" type="ORF">HMPREF1476_02371</name>
</gene>
<reference evidence="3 4" key="1">
    <citation type="submission" date="2013-04" db="EMBL/GenBank/DDBJ databases">
        <title>The Genome Sequence of Sutterella wadsworthensis HGA0223.</title>
        <authorList>
            <consortium name="The Broad Institute Genomics Platform"/>
            <person name="Earl A."/>
            <person name="Ward D."/>
            <person name="Feldgarden M."/>
            <person name="Gevers D."/>
            <person name="Schmidt T.M."/>
            <person name="Dover J."/>
            <person name="Dai D."/>
            <person name="Walker B."/>
            <person name="Young S."/>
            <person name="Zeng Q."/>
            <person name="Gargeya S."/>
            <person name="Fitzgerald M."/>
            <person name="Haas B."/>
            <person name="Abouelleil A."/>
            <person name="Allen A.W."/>
            <person name="Alvarado L."/>
            <person name="Arachchi H.M."/>
            <person name="Berlin A.M."/>
            <person name="Chapman S.B."/>
            <person name="Gainer-Dewar J."/>
            <person name="Goldberg J."/>
            <person name="Griggs A."/>
            <person name="Gujja S."/>
            <person name="Hansen M."/>
            <person name="Howarth C."/>
            <person name="Imamovic A."/>
            <person name="Ireland A."/>
            <person name="Larimer J."/>
            <person name="McCowan C."/>
            <person name="Murphy C."/>
            <person name="Pearson M."/>
            <person name="Poon T.W."/>
            <person name="Priest M."/>
            <person name="Roberts A."/>
            <person name="Saif S."/>
            <person name="Shea T."/>
            <person name="Sisk P."/>
            <person name="Sykes S."/>
            <person name="Wortman J."/>
            <person name="Nusbaum C."/>
            <person name="Birren B."/>
        </authorList>
    </citation>
    <scope>NUCLEOTIDE SEQUENCE [LARGE SCALE GENOMIC DNA]</scope>
    <source>
        <strain evidence="3 4">HGA0223</strain>
    </source>
</reference>
<protein>
    <recommendedName>
        <fullName evidence="2">Transposase IS4-like domain-containing protein</fullName>
    </recommendedName>
</protein>
<dbReference type="GO" id="GO:0004803">
    <property type="term" value="F:transposase activity"/>
    <property type="evidence" value="ECO:0007669"/>
    <property type="project" value="InterPro"/>
</dbReference>
<dbReference type="GO" id="GO:0003677">
    <property type="term" value="F:DNA binding"/>
    <property type="evidence" value="ECO:0007669"/>
    <property type="project" value="InterPro"/>
</dbReference>
<dbReference type="InterPro" id="IPR002559">
    <property type="entry name" value="Transposase_11"/>
</dbReference>
<feature type="domain" description="Transposase IS4-like" evidence="2">
    <location>
        <begin position="245"/>
        <end position="527"/>
    </location>
</feature>
<sequence length="617" mass="70769">MSRKAAVEPKWNFYLDTNKSTGIKYVQTSYNIWVPEKKQPRLGGKAYVGRLFPDGSVRPSKTFLERFPQYADKKLYYFENQLVDREGYLKLNPNAEAQWEELQSQEKTAEQQQEERRESIENDWRCTARQCGLTSAAWSFLAESGLLKDLEDMLGKEDARVIGALAVYMLDKGVSMNSFADWLGRVYIPGVQPICGQRLSELLAKIEPDMVDNFFLKRHQRAITQAQARRRELKAKSSKAYIPPLTLAFDSTSISTYSGTIDHAEYGYAKRDPHLKQVNLALACDQDTGEVVYACEYFGSIDDKTSFKPVLERMQKVGFDMSETLLITDRGYKSMSNIQKQLDVGFKFLQCTPLNEKSVRALIDKHSYQLKGIEFYEPKYHCSAVALPTEECESWSQCLPGSGSTQSVKVSAYLYYDDHKAVDEKHCEMAAIDRVLELKNAGSQVDAALWQEYRSCVQETQNHKGESVWVRKNQGIAQRLKYSGCMALRTNEVSNPFKALEFYRQRNAVECSYRVFKNQIEGDRMLATQTSYRGKLFVFTLATCLRTMMRVKAEAQAKEFNLKIPGNSLSQVFEILRGVTMQRWGSTDSWRINMLTRKQRECFALFGMTPIRGTRKD</sequence>
<evidence type="ECO:0000256" key="1">
    <source>
        <dbReference type="SAM" id="Coils"/>
    </source>
</evidence>